<dbReference type="AlphaFoldDB" id="A0A3L6FBG4"/>
<accession>A0A3L6FBG4</accession>
<comment type="caution">
    <text evidence="1">The sequence shown here is derived from an EMBL/GenBank/DDBJ whole genome shotgun (WGS) entry which is preliminary data.</text>
</comment>
<sequence length="20" mass="2575">MLWENRKFNLKFRYAIDSRS</sequence>
<dbReference type="EMBL" id="NCVQ01000004">
    <property type="protein sequence ID" value="PWZ30429.1"/>
    <property type="molecule type" value="Genomic_DNA"/>
</dbReference>
<proteinExistence type="predicted"/>
<name>A0A3L6FBG4_MAIZE</name>
<gene>
    <name evidence="1" type="ORF">Zm00014a_015787</name>
</gene>
<evidence type="ECO:0000313" key="1">
    <source>
        <dbReference type="EMBL" id="PWZ30429.1"/>
    </source>
</evidence>
<reference evidence="1" key="1">
    <citation type="journal article" date="2018" name="Nat. Genet.">
        <title>Extensive intraspecific gene order and gene structural variations between Mo17 and other maize genomes.</title>
        <authorList>
            <person name="Sun S."/>
            <person name="Zhou Y."/>
            <person name="Chen J."/>
            <person name="Shi J."/>
            <person name="Zhao H."/>
            <person name="Zhao H."/>
            <person name="Song W."/>
            <person name="Zhang M."/>
            <person name="Cui Y."/>
            <person name="Dong X."/>
            <person name="Liu H."/>
            <person name="Ma X."/>
            <person name="Jiao Y."/>
            <person name="Wang B."/>
            <person name="Wei X."/>
            <person name="Stein J.C."/>
            <person name="Glaubitz J.C."/>
            <person name="Lu F."/>
            <person name="Yu G."/>
            <person name="Liang C."/>
            <person name="Fengler K."/>
            <person name="Li B."/>
            <person name="Rafalski A."/>
            <person name="Schnable P.S."/>
            <person name="Ware D.H."/>
            <person name="Buckler E.S."/>
            <person name="Lai J."/>
        </authorList>
    </citation>
    <scope>NUCLEOTIDE SEQUENCE [LARGE SCALE GENOMIC DNA]</scope>
    <source>
        <tissue evidence="1">Seedling</tissue>
    </source>
</reference>
<organism evidence="1">
    <name type="scientific">Zea mays</name>
    <name type="common">Maize</name>
    <dbReference type="NCBI Taxonomy" id="4577"/>
    <lineage>
        <taxon>Eukaryota</taxon>
        <taxon>Viridiplantae</taxon>
        <taxon>Streptophyta</taxon>
        <taxon>Embryophyta</taxon>
        <taxon>Tracheophyta</taxon>
        <taxon>Spermatophyta</taxon>
        <taxon>Magnoliopsida</taxon>
        <taxon>Liliopsida</taxon>
        <taxon>Poales</taxon>
        <taxon>Poaceae</taxon>
        <taxon>PACMAD clade</taxon>
        <taxon>Panicoideae</taxon>
        <taxon>Andropogonodae</taxon>
        <taxon>Andropogoneae</taxon>
        <taxon>Tripsacinae</taxon>
        <taxon>Zea</taxon>
    </lineage>
</organism>
<dbReference type="Proteomes" id="UP000251960">
    <property type="component" value="Chromosome 3"/>
</dbReference>
<protein>
    <submittedName>
        <fullName evidence="1">Uncharacterized protein</fullName>
    </submittedName>
</protein>